<dbReference type="EMBL" id="MAQB02000001">
    <property type="protein sequence ID" value="OFJ50029.1"/>
    <property type="molecule type" value="Genomic_DNA"/>
</dbReference>
<dbReference type="GO" id="GO:0016020">
    <property type="term" value="C:membrane"/>
    <property type="evidence" value="ECO:0007669"/>
    <property type="project" value="InterPro"/>
</dbReference>
<name>A0A1E8PWI8_9BURK</name>
<accession>A0A1E8PWI8</accession>
<keyword evidence="1" id="KW-0812">Transmembrane</keyword>
<feature type="domain" description="Signal transduction histidine kinase internal region" evidence="2">
    <location>
        <begin position="155"/>
        <end position="234"/>
    </location>
</feature>
<evidence type="ECO:0000259" key="2">
    <source>
        <dbReference type="Pfam" id="PF06580"/>
    </source>
</evidence>
<dbReference type="InterPro" id="IPR050640">
    <property type="entry name" value="Bact_2-comp_sensor_kinase"/>
</dbReference>
<keyword evidence="3" id="KW-0808">Transferase</keyword>
<dbReference type="InterPro" id="IPR036890">
    <property type="entry name" value="HATPase_C_sf"/>
</dbReference>
<feature type="transmembrane region" description="Helical" evidence="1">
    <location>
        <begin position="77"/>
        <end position="98"/>
    </location>
</feature>
<feature type="transmembrane region" description="Helical" evidence="1">
    <location>
        <begin position="37"/>
        <end position="57"/>
    </location>
</feature>
<proteinExistence type="predicted"/>
<keyword evidence="1" id="KW-0472">Membrane</keyword>
<evidence type="ECO:0000313" key="3">
    <source>
        <dbReference type="EMBL" id="OFJ50029.1"/>
    </source>
</evidence>
<dbReference type="InterPro" id="IPR010559">
    <property type="entry name" value="Sig_transdc_His_kin_internal"/>
</dbReference>
<dbReference type="AlphaFoldDB" id="A0A1E8PWI8"/>
<protein>
    <submittedName>
        <fullName evidence="3">Sensor histidine kinase</fullName>
    </submittedName>
</protein>
<feature type="transmembrane region" description="Helical" evidence="1">
    <location>
        <begin position="110"/>
        <end position="130"/>
    </location>
</feature>
<gene>
    <name evidence="3" type="ORF">BA896_002175</name>
</gene>
<dbReference type="SUPFAM" id="SSF55874">
    <property type="entry name" value="ATPase domain of HSP90 chaperone/DNA topoisomerase II/histidine kinase"/>
    <property type="match status" value="1"/>
</dbReference>
<evidence type="ECO:0000313" key="4">
    <source>
        <dbReference type="Proteomes" id="UP000092634"/>
    </source>
</evidence>
<dbReference type="Pfam" id="PF06580">
    <property type="entry name" value="His_kinase"/>
    <property type="match status" value="1"/>
</dbReference>
<evidence type="ECO:0000256" key="1">
    <source>
        <dbReference type="SAM" id="Phobius"/>
    </source>
</evidence>
<organism evidence="3 4">
    <name type="scientific">Janthinobacterium lividum</name>
    <dbReference type="NCBI Taxonomy" id="29581"/>
    <lineage>
        <taxon>Bacteria</taxon>
        <taxon>Pseudomonadati</taxon>
        <taxon>Pseudomonadota</taxon>
        <taxon>Betaproteobacteria</taxon>
        <taxon>Burkholderiales</taxon>
        <taxon>Oxalobacteraceae</taxon>
        <taxon>Janthinobacterium</taxon>
    </lineage>
</organism>
<dbReference type="Gene3D" id="3.30.565.10">
    <property type="entry name" value="Histidine kinase-like ATPase, C-terminal domain"/>
    <property type="match status" value="1"/>
</dbReference>
<dbReference type="PANTHER" id="PTHR34220:SF7">
    <property type="entry name" value="SENSOR HISTIDINE KINASE YPDA"/>
    <property type="match status" value="1"/>
</dbReference>
<comment type="caution">
    <text evidence="3">The sequence shown here is derived from an EMBL/GenBank/DDBJ whole genome shotgun (WGS) entry which is preliminary data.</text>
</comment>
<sequence length="353" mass="39129">MQRPPLLARINWYWTFQLAGWGALALFNSVYGGSTQLRIVIAIACWGSLGGLLLSHLWRGILRRRGWAKNGLRWKRIVPSLALLSAIQTASVTAAFYVMYPPDVLRGLAWLPGALLFWFGVFLTWTVFYFTALSLRRAAHLEAETLRLQLNGREAELRALQAQVNPHFFFNSLNSVRALIFEDRQAAAHMIDQLAGLMRHALQSGQHATVALADELDAVRAYLAIEQIRFEERLRVSFAIEISAPDIGQVRIPPMVLQTLVENAVKYGVETSPDGSDIRIAARRASPSDGTSMLQIEVANTGALREPGSSTSVGLRNAGQRLQLACGERASLDLRQQAGWVYATIHLPEQACT</sequence>
<keyword evidence="1" id="KW-1133">Transmembrane helix</keyword>
<keyword evidence="3" id="KW-0418">Kinase</keyword>
<dbReference type="GO" id="GO:0000155">
    <property type="term" value="F:phosphorelay sensor kinase activity"/>
    <property type="evidence" value="ECO:0007669"/>
    <property type="project" value="InterPro"/>
</dbReference>
<dbReference type="PANTHER" id="PTHR34220">
    <property type="entry name" value="SENSOR HISTIDINE KINASE YPDA"/>
    <property type="match status" value="1"/>
</dbReference>
<feature type="transmembrane region" description="Helical" evidence="1">
    <location>
        <begin position="12"/>
        <end position="31"/>
    </location>
</feature>
<dbReference type="Proteomes" id="UP000092634">
    <property type="component" value="Unassembled WGS sequence"/>
</dbReference>
<reference evidence="3 4" key="1">
    <citation type="submission" date="2016-10" db="EMBL/GenBank/DDBJ databases">
        <title>Updated version of Genome Assembly of Janthinobacterium lividum ERGS5:01.</title>
        <authorList>
            <person name="Kumar R."/>
            <person name="Acharya V."/>
            <person name="Singh D."/>
        </authorList>
    </citation>
    <scope>NUCLEOTIDE SEQUENCE [LARGE SCALE GENOMIC DNA]</scope>
    <source>
        <strain evidence="3 4">ERGS5:01</strain>
    </source>
</reference>